<dbReference type="Gene3D" id="3.30.470.10">
    <property type="match status" value="1"/>
</dbReference>
<dbReference type="InterPro" id="IPR005802">
    <property type="entry name" value="ADC_synth_comp_1"/>
</dbReference>
<evidence type="ECO:0000256" key="2">
    <source>
        <dbReference type="ARBA" id="ARBA00014472"/>
    </source>
</evidence>
<dbReference type="OrthoDB" id="9803598at2"/>
<dbReference type="EMBL" id="AWFF01000030">
    <property type="protein sequence ID" value="KCZ55434.1"/>
    <property type="molecule type" value="Genomic_DNA"/>
</dbReference>
<dbReference type="GO" id="GO:0000162">
    <property type="term" value="P:L-tryptophan biosynthetic process"/>
    <property type="evidence" value="ECO:0007669"/>
    <property type="project" value="TreeGrafter"/>
</dbReference>
<comment type="caution">
    <text evidence="6">The sequence shown here is derived from an EMBL/GenBank/DDBJ whole genome shotgun (WGS) entry which is preliminary data.</text>
</comment>
<dbReference type="InterPro" id="IPR005801">
    <property type="entry name" value="ADC_synthase"/>
</dbReference>
<gene>
    <name evidence="6" type="ORF">HY29_11970</name>
</gene>
<evidence type="ECO:0000259" key="4">
    <source>
        <dbReference type="Pfam" id="PF00425"/>
    </source>
</evidence>
<evidence type="ECO:0000313" key="6">
    <source>
        <dbReference type="EMBL" id="KCZ55434.1"/>
    </source>
</evidence>
<dbReference type="Pfam" id="PF00425">
    <property type="entry name" value="Chorismate_bind"/>
    <property type="match status" value="1"/>
</dbReference>
<dbReference type="InterPro" id="IPR001544">
    <property type="entry name" value="Aminotrans_IV"/>
</dbReference>
<dbReference type="STRING" id="1280946.HY29_11970"/>
<dbReference type="Pfam" id="PF04715">
    <property type="entry name" value="Anth_synt_I_N"/>
    <property type="match status" value="1"/>
</dbReference>
<dbReference type="InterPro" id="IPR015890">
    <property type="entry name" value="Chorismate_C"/>
</dbReference>
<accession>A0A062UFQ4</accession>
<evidence type="ECO:0000256" key="3">
    <source>
        <dbReference type="ARBA" id="ARBA00022679"/>
    </source>
</evidence>
<dbReference type="InterPro" id="IPR043132">
    <property type="entry name" value="BCAT-like_C"/>
</dbReference>
<dbReference type="EC" id="2.6.1.85" evidence="1"/>
<name>A0A062UFQ4_9PROT</name>
<dbReference type="eggNOG" id="COG0147">
    <property type="taxonomic scope" value="Bacteria"/>
</dbReference>
<dbReference type="Proteomes" id="UP000027037">
    <property type="component" value="Unassembled WGS sequence"/>
</dbReference>
<dbReference type="Pfam" id="PF01063">
    <property type="entry name" value="Aminotran_4"/>
    <property type="match status" value="1"/>
</dbReference>
<organism evidence="6 7">
    <name type="scientific">Hyphomonas beringensis</name>
    <dbReference type="NCBI Taxonomy" id="1280946"/>
    <lineage>
        <taxon>Bacteria</taxon>
        <taxon>Pseudomonadati</taxon>
        <taxon>Pseudomonadota</taxon>
        <taxon>Alphaproteobacteria</taxon>
        <taxon>Hyphomonadales</taxon>
        <taxon>Hyphomonadaceae</taxon>
        <taxon>Hyphomonas</taxon>
    </lineage>
</organism>
<feature type="domain" description="Chorismate-utilising enzyme C-terminal" evidence="4">
    <location>
        <begin position="171"/>
        <end position="435"/>
    </location>
</feature>
<dbReference type="AlphaFoldDB" id="A0A062UFQ4"/>
<dbReference type="Gene3D" id="3.60.120.10">
    <property type="entry name" value="Anthranilate synthase"/>
    <property type="match status" value="1"/>
</dbReference>
<dbReference type="SUPFAM" id="SSF56322">
    <property type="entry name" value="ADC synthase"/>
    <property type="match status" value="1"/>
</dbReference>
<keyword evidence="3" id="KW-0808">Transferase</keyword>
<dbReference type="SUPFAM" id="SSF56752">
    <property type="entry name" value="D-aminoacid aminotransferase-like PLP-dependent enzymes"/>
    <property type="match status" value="1"/>
</dbReference>
<dbReference type="InterPro" id="IPR036038">
    <property type="entry name" value="Aminotransferase-like"/>
</dbReference>
<proteinExistence type="predicted"/>
<dbReference type="InterPro" id="IPR019999">
    <property type="entry name" value="Anth_synth_I-like"/>
</dbReference>
<dbReference type="GO" id="GO:0009396">
    <property type="term" value="P:folic acid-containing compound biosynthetic process"/>
    <property type="evidence" value="ECO:0007669"/>
    <property type="project" value="InterPro"/>
</dbReference>
<reference evidence="6 7" key="1">
    <citation type="journal article" date="2014" name="Antonie Van Leeuwenhoek">
        <title>Hyphomonas beringensis sp. nov. and Hyphomonas chukchiensis sp. nov., isolated from surface seawater of the Bering Sea and Chukchi Sea.</title>
        <authorList>
            <person name="Li C."/>
            <person name="Lai Q."/>
            <person name="Li G."/>
            <person name="Dong C."/>
            <person name="Wang J."/>
            <person name="Liao Y."/>
            <person name="Shao Z."/>
        </authorList>
    </citation>
    <scope>NUCLEOTIDE SEQUENCE [LARGE SCALE GENOMIC DNA]</scope>
    <source>
        <strain evidence="6 7">25B14_1</strain>
    </source>
</reference>
<dbReference type="NCBIfam" id="TIGR00553">
    <property type="entry name" value="pabB"/>
    <property type="match status" value="1"/>
</dbReference>
<dbReference type="PANTHER" id="PTHR11236:SF50">
    <property type="entry name" value="AMINODEOXYCHORISMATE SYNTHASE COMPONENT 1"/>
    <property type="match status" value="1"/>
</dbReference>
<evidence type="ECO:0000313" key="7">
    <source>
        <dbReference type="Proteomes" id="UP000027037"/>
    </source>
</evidence>
<dbReference type="PATRIC" id="fig|1280946.3.peg.1185"/>
<keyword evidence="7" id="KW-1185">Reference proteome</keyword>
<dbReference type="PRINTS" id="PR00095">
    <property type="entry name" value="ANTSNTHASEI"/>
</dbReference>
<dbReference type="GO" id="GO:0046820">
    <property type="term" value="F:4-amino-4-deoxychorismate synthase activity"/>
    <property type="evidence" value="ECO:0007669"/>
    <property type="project" value="UniProtKB-EC"/>
</dbReference>
<protein>
    <recommendedName>
        <fullName evidence="2">Probable branched-chain-amino-acid aminotransferase</fullName>
        <ecNumber evidence="1">2.6.1.85</ecNumber>
    </recommendedName>
</protein>
<dbReference type="RefSeq" id="WP_081811255.1">
    <property type="nucleotide sequence ID" value="NZ_AWFF01000030.1"/>
</dbReference>
<dbReference type="Gene3D" id="3.20.10.10">
    <property type="entry name" value="D-amino Acid Aminotransferase, subunit A, domain 2"/>
    <property type="match status" value="1"/>
</dbReference>
<evidence type="ECO:0000259" key="5">
    <source>
        <dbReference type="Pfam" id="PF04715"/>
    </source>
</evidence>
<feature type="domain" description="Anthranilate synthase component I N-terminal" evidence="5">
    <location>
        <begin position="9"/>
        <end position="127"/>
    </location>
</feature>
<dbReference type="PANTHER" id="PTHR11236">
    <property type="entry name" value="AMINOBENZOATE/ANTHRANILATE SYNTHASE"/>
    <property type="match status" value="1"/>
</dbReference>
<sequence length="714" mass="78390">MFRRDLIPWCDPLEAFAPLRDSPYALLLYSPDARWSYICANPVSVVTADVASDARHLDEIRAMTRRLGFERPSDAPPFCGGWAGLLSYEYGRALLPNLDSGPEREGWPDIALGLYPEVIAFDHIQQRAEYWRWSWGDTGKPSLRDMISLQAHAPLPPRLTHHAPRTTIARPEYEQSIARTVAYIHAGDCFQANISQRFDFDLEGAAHPYDLMRRLSGNSPAPFSAYFRLPHHALVSNSPERFLKVHVTPDGVHKVTTQPIKGTRPRGQAPDEDKRLAEELVTSEKDRAENLMIVDLMRNDLSRVSRPGSVKVPKLNALESYANVHHLVSTVTSELEEGRDALDVIQAAFPGGSITGAPKIRAMQIIAELEQEARGPYCGSLVWMSPDGNMESSILIRTVAMARQQDDRWTGHFRSGGGIVSDSVPSEEYQETLDKASAVIRALMEDNMPEPMDIAFKGSAQTASPEVSVRDRAFLLGDGCFETLRLSGGSIEGLDEHIALLRRSLSVLGINGIPQDETLRQALQQLAKRITGEAALRLTVSRGAGGRGADATSSEPLTVLSATPLSDTRPYAPMSVITASIRRNETSPLSQIKSTSYGDNLAARRQATEAGADESLMLNMAGRPACFAMGNLFLVTADGVWVTPPEEEGVRPGYMRASILLRLQQDGAPYEIRPVDYAELLQPGAQLFGANSLWGLRAVASLDGHLLAQTHQET</sequence>
<dbReference type="InterPro" id="IPR006805">
    <property type="entry name" value="Anth_synth_I_N"/>
</dbReference>
<dbReference type="InterPro" id="IPR043131">
    <property type="entry name" value="BCAT-like_N"/>
</dbReference>
<evidence type="ECO:0000256" key="1">
    <source>
        <dbReference type="ARBA" id="ARBA00013139"/>
    </source>
</evidence>